<evidence type="ECO:0000313" key="2">
    <source>
        <dbReference type="EMBL" id="VEU75421.1"/>
    </source>
</evidence>
<keyword evidence="1" id="KW-0175">Coiled coil</keyword>
<dbReference type="PROSITE" id="PS51257">
    <property type="entry name" value="PROKAR_LIPOPROTEIN"/>
    <property type="match status" value="1"/>
</dbReference>
<dbReference type="RefSeq" id="WP_129646493.1">
    <property type="nucleotide sequence ID" value="NZ_LR215037.1"/>
</dbReference>
<reference evidence="2 3" key="1">
    <citation type="submission" date="2019-01" db="EMBL/GenBank/DDBJ databases">
        <authorList>
            <consortium name="Pathogen Informatics"/>
        </authorList>
    </citation>
    <scope>NUCLEOTIDE SEQUENCE [LARGE SCALE GENOMIC DNA]</scope>
    <source>
        <strain evidence="2 3">NCTC10168</strain>
    </source>
</reference>
<name>A0A449B490_9BACT</name>
<keyword evidence="3" id="KW-1185">Reference proteome</keyword>
<dbReference type="Proteomes" id="UP000290243">
    <property type="component" value="Chromosome"/>
</dbReference>
<gene>
    <name evidence="2" type="ORF">NCTC10168_00341</name>
</gene>
<dbReference type="EMBL" id="LR215037">
    <property type="protein sequence ID" value="VEU75421.1"/>
    <property type="molecule type" value="Genomic_DNA"/>
</dbReference>
<organism evidence="2 3">
    <name type="scientific">Mycoplasmopsis maculosa</name>
    <dbReference type="NCBI Taxonomy" id="114885"/>
    <lineage>
        <taxon>Bacteria</taxon>
        <taxon>Bacillati</taxon>
        <taxon>Mycoplasmatota</taxon>
        <taxon>Mycoplasmoidales</taxon>
        <taxon>Metamycoplasmataceae</taxon>
        <taxon>Mycoplasmopsis</taxon>
    </lineage>
</organism>
<proteinExistence type="predicted"/>
<evidence type="ECO:0000313" key="3">
    <source>
        <dbReference type="Proteomes" id="UP000290243"/>
    </source>
</evidence>
<evidence type="ECO:0000256" key="1">
    <source>
        <dbReference type="SAM" id="Coils"/>
    </source>
</evidence>
<dbReference type="KEGG" id="mmau:NCTC10168_00341"/>
<protein>
    <submittedName>
        <fullName evidence="2">Uncharacterized protein</fullName>
    </submittedName>
</protein>
<feature type="coiled-coil region" evidence="1">
    <location>
        <begin position="363"/>
        <end position="397"/>
    </location>
</feature>
<sequence length="1639" mass="192341">MKNKILITSSTLSITSVLTTLSCSINDSNSYNDSKYNDEKKEINDYFSLNDFEYFKGVKNSIFESINLEENINYNFKNFVKDIKSFLDIYKNIINLELNKPYFETNNKEELNEINKELLRLDKLINNTYITFSDINSKTVEDIKNVYEKLLKINNQIFQDNLKIEKQLSYIFDNINNEKIKKVFIDNLENYYKTNFLEKSVLDLLKINRNLDLLNWYLKNDELANSNDEKIVNIRNRYENIDNLIDKNNIIESTLQIVNELINETKNYILSNNVILSSLKEKKNEVTNLLENKVNNFENSKVEELRFKISSATSLIELNKIVDEILEANSNLVDQAKTVSINKYESVFENNILNSILKVVINNVETNEELNQLDSKLENIKTVFEELKEKISSFNSNNVKGKTTFDFYKKMVDISNKFFENNLININLFDLENEYTFLSTSLNEIKEIINNDSSLNDQRSYEDVLREETQSVVYDLNPNISKIEKDKTNLYSANITLKNSDIFLTNPDTKYFDYKIYDLELENSNKNTLIIKYEVVLKSNKESKVLGTSRLEFQSNISEIIDNVTFTNIDQIFSIDYFEISKFSKNEWNNFNIDEQKQYIKLKNNSLSKYFTFDIIKNSAEIENKLNYDIQVKFNNQVIKTFTLSSENNIVFRNESEQKESYIDKVNKEKIISLINGNILNILELTSIKKTSTKTHSHYLASQVKEAFENEYELPKFGKYQLAIKDLISADNKNGSARVTFWYTENGNMAEITSDANLNSKIKKIDNFRMENFEDISPKNNKYFTTDDFNSTNTIPAEDLEIINTLDETNFDLRKAVGKVISDNKYIWYKSINPKNFLEQEAFTKLQYFFKLVSSTDNKGINLENEDYVPFNAGIYEKDLLVKNDTENINKLNNKYHIFYYDIKENGKRGLKFKVAFIDKTNTNIRYALNKEFSFINLVNDYEQVLYPEIILNNIKGSDLLIDKSILSSKTANEFLNNLEELEQAISINNINGKLIYKNFEFGVNNIKIAQIKKINNDEAFIRFKTTRQNWKFENNKVINFKEEILGNTWYKVTGFRKSEVNKSSEKLDFYDSNLNTVFLENNLVYRKRILEPNYKDLIWNLDKTNNVAYWKLDKKYLAETFFKNNAQNRKISFHFYANKFINDFNKTNRILSNEYGINAKIDFDDLISKGSLKQKINFSPEKNIPSYDITITFNWNNETGIEVFISLDNKEQKIIIDSPDLVKFENNQVYEANKAFLIMPAGVKTIIEYENNVEYEEFNQYTNQFNYNKVDYNQTNQPILFYNDELKLMNTSFYNPNQNVRYNLHNGYKMNADHIRIKEWKQWPLVNTIMARTMRYTNGTASMIGKLNNDPKDGRFYFLTNHHVQGMDDKINTWNDYSGEKFLKDYDNKGDRVFKFYFTVPYEYVGNNLLPGPNTDAQSFNYVGGYREKQQGFNVTTKVIWTGKEQLSKDGKKVDNADLSIVIWDINPIIKAMKRLGRFQVVKYLENWFKLPQLKFDFESSKYGFIPGPNIKDSAHIGFPLGDQTGYINHRPNVSEKTLPIKIQDDYSFVRITGGNSGSGFFIDDNRYISTLYGGILSKELYGRNYETNEYNYLGINWNNEDPLTLLNNRSFGSQILRANVFDPNSYDIPWFYKTIEK</sequence>
<accession>A0A449B490</accession>
<dbReference type="NCBIfam" id="NF045847">
    <property type="entry name" value="MGA1079_SerProt"/>
    <property type="match status" value="1"/>
</dbReference>
<dbReference type="OrthoDB" id="393077at2"/>